<dbReference type="InterPro" id="IPR000515">
    <property type="entry name" value="MetI-like"/>
</dbReference>
<feature type="transmembrane region" description="Helical" evidence="8">
    <location>
        <begin position="223"/>
        <end position="249"/>
    </location>
</feature>
<feature type="transmembrane region" description="Helical" evidence="8">
    <location>
        <begin position="305"/>
        <end position="326"/>
    </location>
</feature>
<reference evidence="11" key="1">
    <citation type="submission" date="2015-07" db="EMBL/GenBank/DDBJ databases">
        <title>Draft genome sequence of Acetobacterium bakii DSM 8293, a potential psychrophilic chemical producer through syngas fermentation.</title>
        <authorList>
            <person name="Song Y."/>
            <person name="Hwang S."/>
            <person name="Cho B.-K."/>
        </authorList>
    </citation>
    <scope>NUCLEOTIDE SEQUENCE [LARGE SCALE GENOMIC DNA]</scope>
    <source>
        <strain evidence="11">DSM 8239</strain>
    </source>
</reference>
<evidence type="ECO:0000256" key="3">
    <source>
        <dbReference type="ARBA" id="ARBA00022448"/>
    </source>
</evidence>
<feature type="transmembrane region" description="Helical" evidence="8">
    <location>
        <begin position="367"/>
        <end position="387"/>
    </location>
</feature>
<evidence type="ECO:0000256" key="1">
    <source>
        <dbReference type="ARBA" id="ARBA00004651"/>
    </source>
</evidence>
<dbReference type="GO" id="GO:0005886">
    <property type="term" value="C:plasma membrane"/>
    <property type="evidence" value="ECO:0007669"/>
    <property type="project" value="UniProtKB-SubCell"/>
</dbReference>
<proteinExistence type="inferred from homology"/>
<dbReference type="InterPro" id="IPR005672">
    <property type="entry name" value="Phosphate_PstA"/>
</dbReference>
<accession>A0A0L6U466</accession>
<evidence type="ECO:0000256" key="2">
    <source>
        <dbReference type="ARBA" id="ARBA00007069"/>
    </source>
</evidence>
<dbReference type="AlphaFoldDB" id="A0A0L6U466"/>
<feature type="transmembrane region" description="Helical" evidence="8">
    <location>
        <begin position="255"/>
        <end position="273"/>
    </location>
</feature>
<evidence type="ECO:0000259" key="9">
    <source>
        <dbReference type="PROSITE" id="PS50928"/>
    </source>
</evidence>
<comment type="similarity">
    <text evidence="2 8">Belongs to the binding-protein-dependent transport system permease family. CysTW subfamily.</text>
</comment>
<dbReference type="PANTHER" id="PTHR43470">
    <property type="entry name" value="PHOSPHATE TRANSPORT SYSTEM PERMEASE PROTEIN PSTA-RELATED"/>
    <property type="match status" value="1"/>
</dbReference>
<gene>
    <name evidence="10" type="ORF">AKG39_01715</name>
</gene>
<evidence type="ECO:0000256" key="6">
    <source>
        <dbReference type="ARBA" id="ARBA00022989"/>
    </source>
</evidence>
<dbReference type="GO" id="GO:0005315">
    <property type="term" value="F:phosphate transmembrane transporter activity"/>
    <property type="evidence" value="ECO:0007669"/>
    <property type="project" value="InterPro"/>
</dbReference>
<dbReference type="PROSITE" id="PS50928">
    <property type="entry name" value="ABC_TM1"/>
    <property type="match status" value="1"/>
</dbReference>
<dbReference type="Proteomes" id="UP000036873">
    <property type="component" value="Unassembled WGS sequence"/>
</dbReference>
<dbReference type="RefSeq" id="WP_050738638.1">
    <property type="nucleotide sequence ID" value="NZ_LGYO01000005.1"/>
</dbReference>
<protein>
    <recommendedName>
        <fullName evidence="8">Phosphate transport system permease protein PstA</fullName>
    </recommendedName>
</protein>
<evidence type="ECO:0000313" key="11">
    <source>
        <dbReference type="Proteomes" id="UP000036873"/>
    </source>
</evidence>
<keyword evidence="6 8" id="KW-1133">Transmembrane helix</keyword>
<dbReference type="CDD" id="cd06261">
    <property type="entry name" value="TM_PBP2"/>
    <property type="match status" value="1"/>
</dbReference>
<dbReference type="GO" id="GO:0035435">
    <property type="term" value="P:phosphate ion transmembrane transport"/>
    <property type="evidence" value="ECO:0007669"/>
    <property type="project" value="InterPro"/>
</dbReference>
<keyword evidence="11" id="KW-1185">Reference proteome</keyword>
<dbReference type="Pfam" id="PF00528">
    <property type="entry name" value="BPD_transp_1"/>
    <property type="match status" value="1"/>
</dbReference>
<evidence type="ECO:0000256" key="4">
    <source>
        <dbReference type="ARBA" id="ARBA00022475"/>
    </source>
</evidence>
<comment type="caution">
    <text evidence="10">The sequence shown here is derived from an EMBL/GenBank/DDBJ whole genome shotgun (WGS) entry which is preliminary data.</text>
</comment>
<dbReference type="InterPro" id="IPR035906">
    <property type="entry name" value="MetI-like_sf"/>
</dbReference>
<dbReference type="EMBL" id="LGYO01000005">
    <property type="protein sequence ID" value="KNZ43314.1"/>
    <property type="molecule type" value="Genomic_DNA"/>
</dbReference>
<organism evidence="10 11">
    <name type="scientific">Acetobacterium bakii</name>
    <dbReference type="NCBI Taxonomy" id="52689"/>
    <lineage>
        <taxon>Bacteria</taxon>
        <taxon>Bacillati</taxon>
        <taxon>Bacillota</taxon>
        <taxon>Clostridia</taxon>
        <taxon>Eubacteriales</taxon>
        <taxon>Eubacteriaceae</taxon>
        <taxon>Acetobacterium</taxon>
    </lineage>
</organism>
<evidence type="ECO:0000313" key="10">
    <source>
        <dbReference type="EMBL" id="KNZ43314.1"/>
    </source>
</evidence>
<dbReference type="SUPFAM" id="SSF161098">
    <property type="entry name" value="MetI-like"/>
    <property type="match status" value="1"/>
</dbReference>
<keyword evidence="7 8" id="KW-0472">Membrane</keyword>
<feature type="transmembrane region" description="Helical" evidence="8">
    <location>
        <begin position="12"/>
        <end position="34"/>
    </location>
</feature>
<feature type="domain" description="ABC transmembrane type-1" evidence="9">
    <location>
        <begin position="186"/>
        <end position="388"/>
    </location>
</feature>
<evidence type="ECO:0000256" key="8">
    <source>
        <dbReference type="RuleBase" id="RU363043"/>
    </source>
</evidence>
<dbReference type="OrthoDB" id="9785113at2"/>
<dbReference type="Gene3D" id="1.10.3720.10">
    <property type="entry name" value="MetI-like"/>
    <property type="match status" value="1"/>
</dbReference>
<keyword evidence="3" id="KW-0813">Transport</keyword>
<name>A0A0L6U466_9FIRM</name>
<keyword evidence="4 8" id="KW-1003">Cell membrane</keyword>
<dbReference type="STRING" id="52689.AKG39_01715"/>
<dbReference type="PATRIC" id="fig|52689.4.peg.2863"/>
<dbReference type="PANTHER" id="PTHR43470:SF3">
    <property type="entry name" value="PHOSPHATE TRANSPORT SYSTEM PERMEASE PROTEIN PSTA-RELATED"/>
    <property type="match status" value="1"/>
</dbReference>
<keyword evidence="5 8" id="KW-0812">Transmembrane</keyword>
<evidence type="ECO:0000256" key="5">
    <source>
        <dbReference type="ARBA" id="ARBA00022692"/>
    </source>
</evidence>
<comment type="subcellular location">
    <subcellularLocation>
        <location evidence="1 8">Cell membrane</location>
        <topology evidence="1 8">Multi-pass membrane protein</topology>
    </subcellularLocation>
</comment>
<sequence>MTQKIKDTIVKGVVYLATGITLCVLLFIIGFIFIKGIGLINWNFISRDYNDTTFYAFVQESNSPTTLDEKVQENKSDYDKKYETPLEAPVYVESIGAEITKVLYKNYTTEKEQFIISYISKGSPLLSAVNSNGTSIDVSTDFVLESVNGNEFTGMSTEEVKTLINDQSGELKIKMVEPGGGIRSNIITTLYMILLSLVVALPIGIFGAIYLTEYAKPGKIVNAIRFAAECLAGIPSIIFGLFGMAFFVVALNFQISLLSGSLTVAIILLPVIIRSTEEALKTVPIAFREGSLALGATKLQTIFKIILPCAVPGIATAVLLSIGRVIGESAALLLTAGTVAQIPGTLFSPGSTLTVQAYYVTKEEGNIEMACAIGIVIIVIVIILNILSRIASDKLNVFNKE</sequence>
<evidence type="ECO:0000256" key="7">
    <source>
        <dbReference type="ARBA" id="ARBA00023136"/>
    </source>
</evidence>
<feature type="transmembrane region" description="Helical" evidence="8">
    <location>
        <begin position="190"/>
        <end position="211"/>
    </location>
</feature>
<dbReference type="NCBIfam" id="TIGR00974">
    <property type="entry name" value="3a0107s02c"/>
    <property type="match status" value="1"/>
</dbReference>